<sequence>MFVNTDSKYIWKNGSFDSWDDSNIHILTHTFHYGLGVFEGVRAYKTDKGPAIFRLKEHTNRLFDAAMKVDIKIPYSSDELNEAQKNIFPKNNLEEGYIRPMVYLGSESMGLRASDLSVNVAVAAWEWPSYMSPEAKETGISIIKSPYQQYSNPLYSGNKIMGSYINSIMALHDAIKKGADEALLLDKNGFISEGSGENIFIIKDNNIFTPKVDHCLNGITRQSIIEIAEGFNINVEEANLTYEDLINADEAFFTGTAVEIMPINKVDSTIIGEGSRGPITKKLQETFSEIVTGKNEQYASWLTHTNE</sequence>
<dbReference type="NCBIfam" id="NF005146">
    <property type="entry name" value="PRK06606.1"/>
    <property type="match status" value="1"/>
</dbReference>
<keyword evidence="9 21" id="KW-0808">Transferase</keyword>
<name>A0A520MCW1_9GAMM</name>
<dbReference type="InterPro" id="IPR001544">
    <property type="entry name" value="Aminotrans_IV"/>
</dbReference>
<dbReference type="UniPathway" id="UPA00049">
    <property type="reaction ID" value="UER00062"/>
</dbReference>
<comment type="pathway">
    <text evidence="4 21">Amino-acid biosynthesis; L-valine biosynthesis; L-valine from pyruvate: step 4/4.</text>
</comment>
<dbReference type="PANTHER" id="PTHR42743:SF11">
    <property type="entry name" value="AMINODEOXYCHORISMATE LYASE"/>
    <property type="match status" value="1"/>
</dbReference>
<evidence type="ECO:0000256" key="4">
    <source>
        <dbReference type="ARBA" id="ARBA00004931"/>
    </source>
</evidence>
<dbReference type="GO" id="GO:0052654">
    <property type="term" value="F:L-leucine-2-oxoglutarate transaminase activity"/>
    <property type="evidence" value="ECO:0007669"/>
    <property type="project" value="RHEA"/>
</dbReference>
<evidence type="ECO:0000256" key="15">
    <source>
        <dbReference type="ARBA" id="ARBA00048798"/>
    </source>
</evidence>
<dbReference type="GO" id="GO:0008696">
    <property type="term" value="F:4-amino-4-deoxychorismate lyase activity"/>
    <property type="evidence" value="ECO:0007669"/>
    <property type="project" value="UniProtKB-EC"/>
</dbReference>
<accession>A0A520MCW1</accession>
<dbReference type="AlphaFoldDB" id="A0A520MCW1"/>
<comment type="cofactor">
    <cofactor evidence="1 20">
        <name>pyridoxal 5'-phosphate</name>
        <dbReference type="ChEBI" id="CHEBI:597326"/>
    </cofactor>
</comment>
<keyword evidence="12 21" id="KW-0100">Branched-chain amino acid biosynthesis</keyword>
<comment type="function">
    <text evidence="2 21">Acts on leucine, isoleucine and valine.</text>
</comment>
<evidence type="ECO:0000256" key="5">
    <source>
        <dbReference type="ARBA" id="ARBA00005072"/>
    </source>
</evidence>
<evidence type="ECO:0000256" key="20">
    <source>
        <dbReference type="RuleBase" id="RU004516"/>
    </source>
</evidence>
<dbReference type="CDD" id="cd01557">
    <property type="entry name" value="BCAT_beta_family"/>
    <property type="match status" value="1"/>
</dbReference>
<dbReference type="PROSITE" id="PS00770">
    <property type="entry name" value="AA_TRANSFER_CLASS_4"/>
    <property type="match status" value="1"/>
</dbReference>
<dbReference type="GO" id="GO:0009097">
    <property type="term" value="P:isoleucine biosynthetic process"/>
    <property type="evidence" value="ECO:0007669"/>
    <property type="project" value="UniProtKB-UniPathway"/>
</dbReference>
<protein>
    <recommendedName>
        <fullName evidence="21">Branched-chain-amino-acid aminotransferase</fullName>
        <shortName evidence="21">BCAT</shortName>
        <ecNumber evidence="21">2.6.1.42</ecNumber>
    </recommendedName>
</protein>
<comment type="similarity">
    <text evidence="6 19">Belongs to the class-IV pyridoxal-phosphate-dependent aminotransferase family.</text>
</comment>
<reference evidence="22 23" key="1">
    <citation type="submission" date="2019-02" db="EMBL/GenBank/DDBJ databases">
        <title>Prokaryotic population dynamics and viral predation in marine succession experiment using metagenomics: the confinement effect.</title>
        <authorList>
            <person name="Haro-Moreno J.M."/>
            <person name="Rodriguez-Valera F."/>
            <person name="Lopez-Perez M."/>
        </authorList>
    </citation>
    <scope>NUCLEOTIDE SEQUENCE [LARGE SCALE GENOMIC DNA]</scope>
    <source>
        <strain evidence="22">MED-G167</strain>
    </source>
</reference>
<evidence type="ECO:0000256" key="18">
    <source>
        <dbReference type="ARBA" id="ARBA00054027"/>
    </source>
</evidence>
<evidence type="ECO:0000313" key="22">
    <source>
        <dbReference type="EMBL" id="RZO19047.1"/>
    </source>
</evidence>
<evidence type="ECO:0000256" key="17">
    <source>
        <dbReference type="ARBA" id="ARBA00049529"/>
    </source>
</evidence>
<dbReference type="InterPro" id="IPR033939">
    <property type="entry name" value="BCAT_family"/>
</dbReference>
<dbReference type="GO" id="GO:0052656">
    <property type="term" value="F:L-isoleucine-2-oxoglutarate transaminase activity"/>
    <property type="evidence" value="ECO:0007669"/>
    <property type="project" value="RHEA"/>
</dbReference>
<comment type="catalytic activity">
    <reaction evidence="16 21">
        <text>L-leucine + 2-oxoglutarate = 4-methyl-2-oxopentanoate + L-glutamate</text>
        <dbReference type="Rhea" id="RHEA:18321"/>
        <dbReference type="ChEBI" id="CHEBI:16810"/>
        <dbReference type="ChEBI" id="CHEBI:17865"/>
        <dbReference type="ChEBI" id="CHEBI:29985"/>
        <dbReference type="ChEBI" id="CHEBI:57427"/>
        <dbReference type="EC" id="2.6.1.42"/>
    </reaction>
</comment>
<evidence type="ECO:0000313" key="23">
    <source>
        <dbReference type="Proteomes" id="UP000318359"/>
    </source>
</evidence>
<comment type="function">
    <text evidence="18">Involved in the biosynthesis of p-aminobenzoate (PABA), a precursor of tetrahydrofolate. Converts 4-amino-4-deoxychorismate into 4-aminobenzoate (PABA) and pyruvate.</text>
</comment>
<evidence type="ECO:0000256" key="19">
    <source>
        <dbReference type="RuleBase" id="RU004106"/>
    </source>
</evidence>
<evidence type="ECO:0000256" key="10">
    <source>
        <dbReference type="ARBA" id="ARBA00022898"/>
    </source>
</evidence>
<comment type="catalytic activity">
    <reaction evidence="14 21">
        <text>L-valine + 2-oxoglutarate = 3-methyl-2-oxobutanoate + L-glutamate</text>
        <dbReference type="Rhea" id="RHEA:24813"/>
        <dbReference type="ChEBI" id="CHEBI:11851"/>
        <dbReference type="ChEBI" id="CHEBI:16810"/>
        <dbReference type="ChEBI" id="CHEBI:29985"/>
        <dbReference type="ChEBI" id="CHEBI:57762"/>
        <dbReference type="EC" id="2.6.1.42"/>
    </reaction>
</comment>
<keyword evidence="10 20" id="KW-0663">Pyridoxal phosphate</keyword>
<evidence type="ECO:0000256" key="8">
    <source>
        <dbReference type="ARBA" id="ARBA00022605"/>
    </source>
</evidence>
<evidence type="ECO:0000256" key="11">
    <source>
        <dbReference type="ARBA" id="ARBA00022909"/>
    </source>
</evidence>
<dbReference type="InterPro" id="IPR036038">
    <property type="entry name" value="Aminotransferase-like"/>
</dbReference>
<organism evidence="22 23">
    <name type="scientific">SAR86 cluster bacterium</name>
    <dbReference type="NCBI Taxonomy" id="2030880"/>
    <lineage>
        <taxon>Bacteria</taxon>
        <taxon>Pseudomonadati</taxon>
        <taxon>Pseudomonadota</taxon>
        <taxon>Gammaproteobacteria</taxon>
        <taxon>SAR86 cluster</taxon>
    </lineage>
</organism>
<dbReference type="GO" id="GO:0052655">
    <property type="term" value="F:L-valine-2-oxoglutarate transaminase activity"/>
    <property type="evidence" value="ECO:0007669"/>
    <property type="project" value="RHEA"/>
</dbReference>
<comment type="caution">
    <text evidence="22">The sequence shown here is derived from an EMBL/GenBank/DDBJ whole genome shotgun (WGS) entry which is preliminary data.</text>
</comment>
<evidence type="ECO:0000256" key="1">
    <source>
        <dbReference type="ARBA" id="ARBA00001933"/>
    </source>
</evidence>
<comment type="catalytic activity">
    <reaction evidence="15 21">
        <text>L-isoleucine + 2-oxoglutarate = (S)-3-methyl-2-oxopentanoate + L-glutamate</text>
        <dbReference type="Rhea" id="RHEA:24801"/>
        <dbReference type="ChEBI" id="CHEBI:16810"/>
        <dbReference type="ChEBI" id="CHEBI:29985"/>
        <dbReference type="ChEBI" id="CHEBI:35146"/>
        <dbReference type="ChEBI" id="CHEBI:58045"/>
        <dbReference type="EC" id="2.6.1.42"/>
    </reaction>
</comment>
<dbReference type="Gene3D" id="3.30.470.10">
    <property type="match status" value="1"/>
</dbReference>
<dbReference type="FunFam" id="3.20.10.10:FF:000002">
    <property type="entry name" value="D-alanine aminotransferase"/>
    <property type="match status" value="1"/>
</dbReference>
<dbReference type="NCBIfam" id="TIGR01122">
    <property type="entry name" value="ilvE_I"/>
    <property type="match status" value="1"/>
</dbReference>
<evidence type="ECO:0000256" key="7">
    <source>
        <dbReference type="ARBA" id="ARBA00022576"/>
    </source>
</evidence>
<dbReference type="GO" id="GO:0006532">
    <property type="term" value="P:aspartate biosynthetic process"/>
    <property type="evidence" value="ECO:0007669"/>
    <property type="project" value="TreeGrafter"/>
</dbReference>
<evidence type="ECO:0000256" key="16">
    <source>
        <dbReference type="ARBA" id="ARBA00049229"/>
    </source>
</evidence>
<dbReference type="EC" id="2.6.1.42" evidence="21"/>
<dbReference type="PANTHER" id="PTHR42743">
    <property type="entry name" value="AMINO-ACID AMINOTRANSFERASE"/>
    <property type="match status" value="1"/>
</dbReference>
<dbReference type="GO" id="GO:0005829">
    <property type="term" value="C:cytosol"/>
    <property type="evidence" value="ECO:0007669"/>
    <property type="project" value="TreeGrafter"/>
</dbReference>
<dbReference type="GO" id="GO:0009099">
    <property type="term" value="P:L-valine biosynthetic process"/>
    <property type="evidence" value="ECO:0007669"/>
    <property type="project" value="UniProtKB-UniPathway"/>
</dbReference>
<comment type="pathway">
    <text evidence="3 21">Amino-acid biosynthesis; L-isoleucine biosynthesis; L-isoleucine from 2-oxobutanoate: step 4/4.</text>
</comment>
<proteinExistence type="inferred from homology"/>
<evidence type="ECO:0000256" key="3">
    <source>
        <dbReference type="ARBA" id="ARBA00004824"/>
    </source>
</evidence>
<keyword evidence="11" id="KW-0289">Folate biosynthesis</keyword>
<dbReference type="GO" id="GO:0009098">
    <property type="term" value="P:L-leucine biosynthetic process"/>
    <property type="evidence" value="ECO:0007669"/>
    <property type="project" value="UniProtKB-UniPathway"/>
</dbReference>
<dbReference type="InterPro" id="IPR050571">
    <property type="entry name" value="Class-IV_PLP-Dep_Aminotrnsfr"/>
</dbReference>
<dbReference type="SUPFAM" id="SSF56752">
    <property type="entry name" value="D-aminoacid aminotransferase-like PLP-dependent enzymes"/>
    <property type="match status" value="1"/>
</dbReference>
<dbReference type="GO" id="GO:0046656">
    <property type="term" value="P:folic acid biosynthetic process"/>
    <property type="evidence" value="ECO:0007669"/>
    <property type="project" value="UniProtKB-KW"/>
</dbReference>
<evidence type="ECO:0000256" key="2">
    <source>
        <dbReference type="ARBA" id="ARBA00003109"/>
    </source>
</evidence>
<comment type="catalytic activity">
    <reaction evidence="17">
        <text>4-amino-4-deoxychorismate = 4-aminobenzoate + pyruvate + H(+)</text>
        <dbReference type="Rhea" id="RHEA:16201"/>
        <dbReference type="ChEBI" id="CHEBI:15361"/>
        <dbReference type="ChEBI" id="CHEBI:15378"/>
        <dbReference type="ChEBI" id="CHEBI:17836"/>
        <dbReference type="ChEBI" id="CHEBI:58406"/>
        <dbReference type="EC" id="4.1.3.38"/>
    </reaction>
</comment>
<dbReference type="InterPro" id="IPR043131">
    <property type="entry name" value="BCAT-like_N"/>
</dbReference>
<dbReference type="InterPro" id="IPR043132">
    <property type="entry name" value="BCAT-like_C"/>
</dbReference>
<evidence type="ECO:0000256" key="6">
    <source>
        <dbReference type="ARBA" id="ARBA00009320"/>
    </source>
</evidence>
<dbReference type="Proteomes" id="UP000318359">
    <property type="component" value="Unassembled WGS sequence"/>
</dbReference>
<dbReference type="EMBL" id="SHBM01000002">
    <property type="protein sequence ID" value="RZO19047.1"/>
    <property type="molecule type" value="Genomic_DNA"/>
</dbReference>
<evidence type="ECO:0000256" key="13">
    <source>
        <dbReference type="ARBA" id="ARBA00035633"/>
    </source>
</evidence>
<dbReference type="UniPathway" id="UPA00048">
    <property type="reaction ID" value="UER00073"/>
</dbReference>
<dbReference type="InterPro" id="IPR005785">
    <property type="entry name" value="B_amino_transI"/>
</dbReference>
<keyword evidence="8 21" id="KW-0028">Amino-acid biosynthesis</keyword>
<evidence type="ECO:0000256" key="12">
    <source>
        <dbReference type="ARBA" id="ARBA00023304"/>
    </source>
</evidence>
<evidence type="ECO:0000256" key="14">
    <source>
        <dbReference type="ARBA" id="ARBA00048212"/>
    </source>
</evidence>
<comment type="pathway">
    <text evidence="13">Cofactor biosynthesis; tetrahydrofolate biosynthesis; 4-aminobenzoate from chorismate: step 2/2.</text>
</comment>
<evidence type="ECO:0000256" key="21">
    <source>
        <dbReference type="RuleBase" id="RU364094"/>
    </source>
</evidence>
<dbReference type="InterPro" id="IPR018300">
    <property type="entry name" value="Aminotrans_IV_CS"/>
</dbReference>
<comment type="pathway">
    <text evidence="5 21">Amino-acid biosynthesis; L-leucine biosynthesis; L-leucine from 3-methyl-2-oxobutanoate: step 4/4.</text>
</comment>
<evidence type="ECO:0000256" key="9">
    <source>
        <dbReference type="ARBA" id="ARBA00022679"/>
    </source>
</evidence>
<keyword evidence="7 21" id="KW-0032">Aminotransferase</keyword>
<dbReference type="UniPathway" id="UPA00047">
    <property type="reaction ID" value="UER00058"/>
</dbReference>
<dbReference type="Gene3D" id="3.20.10.10">
    <property type="entry name" value="D-amino Acid Aminotransferase, subunit A, domain 2"/>
    <property type="match status" value="1"/>
</dbReference>
<dbReference type="Pfam" id="PF01063">
    <property type="entry name" value="Aminotran_4"/>
    <property type="match status" value="1"/>
</dbReference>
<gene>
    <name evidence="21" type="primary">ilvE</name>
    <name evidence="22" type="ORF">EVB00_00295</name>
</gene>